<dbReference type="PANTHER" id="PTHR43798">
    <property type="entry name" value="MONOACYLGLYCEROL LIPASE"/>
    <property type="match status" value="1"/>
</dbReference>
<comment type="caution">
    <text evidence="3">The sequence shown here is derived from an EMBL/GenBank/DDBJ whole genome shotgun (WGS) entry which is preliminary data.</text>
</comment>
<reference evidence="3 4" key="1">
    <citation type="submission" date="2023-08" db="EMBL/GenBank/DDBJ databases">
        <title>Microbacterium psychrotolerans sp. nov., a psychrotolerant bacterium isolated from soil in Heilongjiang Province, China.</title>
        <authorList>
            <person name="An P."/>
            <person name="Zhao D."/>
            <person name="Xiang H."/>
        </authorList>
    </citation>
    <scope>NUCLEOTIDE SEQUENCE [LARGE SCALE GENOMIC DNA]</scope>
    <source>
        <strain evidence="3 4">QXD-8</strain>
    </source>
</reference>
<dbReference type="Pfam" id="PF00561">
    <property type="entry name" value="Abhydrolase_1"/>
    <property type="match status" value="1"/>
</dbReference>
<dbReference type="Gene3D" id="3.40.50.1820">
    <property type="entry name" value="alpha/beta hydrolase"/>
    <property type="match status" value="1"/>
</dbReference>
<keyword evidence="1" id="KW-0812">Transmembrane</keyword>
<dbReference type="EMBL" id="JAVFWO010000001">
    <property type="protein sequence ID" value="MDQ7877069.1"/>
    <property type="molecule type" value="Genomic_DNA"/>
</dbReference>
<evidence type="ECO:0000256" key="1">
    <source>
        <dbReference type="SAM" id="Phobius"/>
    </source>
</evidence>
<evidence type="ECO:0000313" key="3">
    <source>
        <dbReference type="EMBL" id="MDQ7877069.1"/>
    </source>
</evidence>
<organism evidence="3 4">
    <name type="scientific">Microbacterium psychrotolerans</name>
    <dbReference type="NCBI Taxonomy" id="3068321"/>
    <lineage>
        <taxon>Bacteria</taxon>
        <taxon>Bacillati</taxon>
        <taxon>Actinomycetota</taxon>
        <taxon>Actinomycetes</taxon>
        <taxon>Micrococcales</taxon>
        <taxon>Microbacteriaceae</taxon>
        <taxon>Microbacterium</taxon>
    </lineage>
</organism>
<proteinExistence type="predicted"/>
<sequence length="315" mass="33314">MQNTAGQAALSAARRKTRRLLTLSIAGLPVMLACVGHLVETTTLSRERDEFPAKGKLITVGDSNWHLYCTGEPSSLPPLLLEAGLGDSSANWSDVQTELSADRRVCSYDRLGYGWSSPARGDRIATQEAGELAAVISAAREVGPFIVVAHSMGALIAREFAAAYPEFVHGLVLLDPTNEKTLADASAVALSATGLQVVASSVGLTRPFVREQLRADAQGPLPRQVEQQAGFLYRYDALGTSFAELQAASSEVAAIDVPTVVVFAADVGRADRAHYASLGDDITIVVAKTTAHYIQYADLDTVRGALTTLDLASSG</sequence>
<keyword evidence="1" id="KW-0472">Membrane</keyword>
<dbReference type="InterPro" id="IPR050266">
    <property type="entry name" value="AB_hydrolase_sf"/>
</dbReference>
<keyword evidence="4" id="KW-1185">Reference proteome</keyword>
<feature type="transmembrane region" description="Helical" evidence="1">
    <location>
        <begin position="20"/>
        <end position="39"/>
    </location>
</feature>
<dbReference type="PRINTS" id="PR00111">
    <property type="entry name" value="ABHYDROLASE"/>
</dbReference>
<feature type="domain" description="AB hydrolase-1" evidence="2">
    <location>
        <begin position="77"/>
        <end position="184"/>
    </location>
</feature>
<dbReference type="RefSeq" id="WP_308866467.1">
    <property type="nucleotide sequence ID" value="NZ_JAVFWO010000001.1"/>
</dbReference>
<evidence type="ECO:0000259" key="2">
    <source>
        <dbReference type="Pfam" id="PF00561"/>
    </source>
</evidence>
<gene>
    <name evidence="3" type="ORF">Q9R08_03680</name>
</gene>
<evidence type="ECO:0000313" key="4">
    <source>
        <dbReference type="Proteomes" id="UP001235133"/>
    </source>
</evidence>
<dbReference type="InterPro" id="IPR000073">
    <property type="entry name" value="AB_hydrolase_1"/>
</dbReference>
<dbReference type="SUPFAM" id="SSF53474">
    <property type="entry name" value="alpha/beta-Hydrolases"/>
    <property type="match status" value="1"/>
</dbReference>
<dbReference type="Proteomes" id="UP001235133">
    <property type="component" value="Unassembled WGS sequence"/>
</dbReference>
<accession>A0ABU0YXL6</accession>
<dbReference type="InterPro" id="IPR029058">
    <property type="entry name" value="AB_hydrolase_fold"/>
</dbReference>
<dbReference type="PANTHER" id="PTHR43798:SF33">
    <property type="entry name" value="HYDROLASE, PUTATIVE (AFU_ORTHOLOGUE AFUA_2G14860)-RELATED"/>
    <property type="match status" value="1"/>
</dbReference>
<name>A0ABU0YXL6_9MICO</name>
<protein>
    <submittedName>
        <fullName evidence="3">Alpha/beta fold hydrolase</fullName>
    </submittedName>
</protein>
<dbReference type="GO" id="GO:0016787">
    <property type="term" value="F:hydrolase activity"/>
    <property type="evidence" value="ECO:0007669"/>
    <property type="project" value="UniProtKB-KW"/>
</dbReference>
<keyword evidence="1" id="KW-1133">Transmembrane helix</keyword>
<keyword evidence="3" id="KW-0378">Hydrolase</keyword>